<dbReference type="NCBIfam" id="TIGR00331">
    <property type="entry name" value="hrcA"/>
    <property type="match status" value="1"/>
</dbReference>
<feature type="domain" description="Heat-inducible transcription repressor HrcA C-terminal" evidence="6">
    <location>
        <begin position="103"/>
        <end position="320"/>
    </location>
</feature>
<dbReference type="PANTHER" id="PTHR34824">
    <property type="entry name" value="HEAT-INDUCIBLE TRANSCRIPTION REPRESSOR HRCA"/>
    <property type="match status" value="1"/>
</dbReference>
<comment type="function">
    <text evidence="5">Negative regulator of class I heat shock genes (grpE-dnaK-dnaJ and groELS operons). Prevents heat-shock induction of these operons.</text>
</comment>
<dbReference type="HAMAP" id="MF_00081">
    <property type="entry name" value="HrcA"/>
    <property type="match status" value="1"/>
</dbReference>
<keyword evidence="3 5" id="KW-0346">Stress response</keyword>
<dbReference type="InterPro" id="IPR036388">
    <property type="entry name" value="WH-like_DNA-bd_sf"/>
</dbReference>
<proteinExistence type="inferred from homology"/>
<dbReference type="SUPFAM" id="SSF46785">
    <property type="entry name" value="Winged helix' DNA-binding domain"/>
    <property type="match status" value="1"/>
</dbReference>
<keyword evidence="1 5" id="KW-0678">Repressor</keyword>
<evidence type="ECO:0000256" key="5">
    <source>
        <dbReference type="HAMAP-Rule" id="MF_00081"/>
    </source>
</evidence>
<dbReference type="InterPro" id="IPR021153">
    <property type="entry name" value="HrcA_C"/>
</dbReference>
<evidence type="ECO:0000313" key="7">
    <source>
        <dbReference type="EMBL" id="AVG23787.1"/>
    </source>
</evidence>
<dbReference type="EMBL" id="CP026923">
    <property type="protein sequence ID" value="AVG23787.1"/>
    <property type="molecule type" value="Genomic_DNA"/>
</dbReference>
<comment type="similarity">
    <text evidence="5">Belongs to the HrcA family.</text>
</comment>
<dbReference type="Proteomes" id="UP000243077">
    <property type="component" value="Chromosome"/>
</dbReference>
<accession>A0A2L2BQ61</accession>
<dbReference type="RefSeq" id="WP_104913351.1">
    <property type="nucleotide sequence ID" value="NZ_CP026923.1"/>
</dbReference>
<dbReference type="AlphaFoldDB" id="A0A2L2BQ61"/>
<keyword evidence="2 5" id="KW-0805">Transcription regulation</keyword>
<evidence type="ECO:0000313" key="8">
    <source>
        <dbReference type="Proteomes" id="UP000243077"/>
    </source>
</evidence>
<dbReference type="InterPro" id="IPR036390">
    <property type="entry name" value="WH_DNA-bd_sf"/>
</dbReference>
<dbReference type="InterPro" id="IPR029016">
    <property type="entry name" value="GAF-like_dom_sf"/>
</dbReference>
<protein>
    <recommendedName>
        <fullName evidence="5">Heat-inducible transcription repressor HrcA</fullName>
    </recommendedName>
</protein>
<gene>
    <name evidence="5" type="primary">hrcA</name>
    <name evidence="7" type="ORF">C3B54_11808</name>
</gene>
<dbReference type="InterPro" id="IPR002571">
    <property type="entry name" value="HrcA"/>
</dbReference>
<evidence type="ECO:0000256" key="1">
    <source>
        <dbReference type="ARBA" id="ARBA00022491"/>
    </source>
</evidence>
<name>A0A2L2BQ61_9MICO</name>
<dbReference type="SUPFAM" id="SSF55781">
    <property type="entry name" value="GAF domain-like"/>
    <property type="match status" value="1"/>
</dbReference>
<dbReference type="Gene3D" id="3.30.450.40">
    <property type="match status" value="1"/>
</dbReference>
<sequence>MVSERALNVLRVIVQDFIDSSEPVASKAIAERPGFGVSAATIRNDMALLEEEDLIAAPHTSAGRIPTDKGYRVFVDSLTHHKPLSAAQRSAIERFLDQSVDLDDTLTRTVRMLSQLTNQVALIQYPTFGTARVRHVELLPMDSERVMVILITDSGHVDQSVVNWTEIPDDAVVGEIRATINEAVMGKSLDDVQIALQGLPAQASPERREILERLVDGVCRNLEAHRTNRLLVAGAANLVRTETDFSDSVYPVLEAIEEQVTVLKLFTEMQEGGQDVLARIGREMSAPLSETSVVAGSYHSGETDKGVVGVLGPTRMDYPGNMAAVHAVARYLTRLLDGQSGTGDK</sequence>
<keyword evidence="4 5" id="KW-0804">Transcription</keyword>
<dbReference type="KEGG" id="psai:C3B54_11808"/>
<reference evidence="7 8" key="1">
    <citation type="submission" date="2018-02" db="EMBL/GenBank/DDBJ databases">
        <title>Complete genome of the streamlined marine actinobacterium Pontimonas salivibrio CL-TW6 adapted to coastal planktonic lifestype.</title>
        <authorList>
            <person name="Cho B.C."/>
            <person name="Hardies S.C."/>
            <person name="Jang G.I."/>
            <person name="Hwang C.Y."/>
        </authorList>
    </citation>
    <scope>NUCLEOTIDE SEQUENCE [LARGE SCALE GENOMIC DNA]</scope>
    <source>
        <strain evidence="7 8">CL-TW6</strain>
    </source>
</reference>
<evidence type="ECO:0000256" key="2">
    <source>
        <dbReference type="ARBA" id="ARBA00023015"/>
    </source>
</evidence>
<evidence type="ECO:0000256" key="3">
    <source>
        <dbReference type="ARBA" id="ARBA00023016"/>
    </source>
</evidence>
<dbReference type="Pfam" id="PF01628">
    <property type="entry name" value="HrcA"/>
    <property type="match status" value="1"/>
</dbReference>
<organism evidence="7 8">
    <name type="scientific">Pontimonas salivibrio</name>
    <dbReference type="NCBI Taxonomy" id="1159327"/>
    <lineage>
        <taxon>Bacteria</taxon>
        <taxon>Bacillati</taxon>
        <taxon>Actinomycetota</taxon>
        <taxon>Actinomycetes</taxon>
        <taxon>Micrococcales</taxon>
        <taxon>Microbacteriaceae</taxon>
        <taxon>Pontimonas</taxon>
    </lineage>
</organism>
<dbReference type="Gene3D" id="1.10.10.10">
    <property type="entry name" value="Winged helix-like DNA-binding domain superfamily/Winged helix DNA-binding domain"/>
    <property type="match status" value="1"/>
</dbReference>
<evidence type="ECO:0000259" key="6">
    <source>
        <dbReference type="Pfam" id="PF01628"/>
    </source>
</evidence>
<dbReference type="GO" id="GO:0045892">
    <property type="term" value="P:negative regulation of DNA-templated transcription"/>
    <property type="evidence" value="ECO:0007669"/>
    <property type="project" value="UniProtKB-UniRule"/>
</dbReference>
<dbReference type="Gene3D" id="3.30.390.60">
    <property type="entry name" value="Heat-inducible transcription repressor hrca homolog, domain 3"/>
    <property type="match status" value="1"/>
</dbReference>
<keyword evidence="8" id="KW-1185">Reference proteome</keyword>
<dbReference type="PIRSF" id="PIRSF005485">
    <property type="entry name" value="HrcA"/>
    <property type="match status" value="1"/>
</dbReference>
<evidence type="ECO:0000256" key="4">
    <source>
        <dbReference type="ARBA" id="ARBA00023163"/>
    </source>
</evidence>
<dbReference type="PANTHER" id="PTHR34824:SF1">
    <property type="entry name" value="HEAT-INDUCIBLE TRANSCRIPTION REPRESSOR HRCA"/>
    <property type="match status" value="1"/>
</dbReference>
<dbReference type="OrthoDB" id="9783139at2"/>
<dbReference type="InterPro" id="IPR023120">
    <property type="entry name" value="WHTH_transcript_rep_HrcA_IDD"/>
</dbReference>
<dbReference type="GO" id="GO:0003677">
    <property type="term" value="F:DNA binding"/>
    <property type="evidence" value="ECO:0007669"/>
    <property type="project" value="InterPro"/>
</dbReference>